<evidence type="ECO:0000259" key="2">
    <source>
        <dbReference type="Pfam" id="PF00501"/>
    </source>
</evidence>
<keyword evidence="5" id="KW-1185">Reference proteome</keyword>
<dbReference type="GO" id="GO:0006631">
    <property type="term" value="P:fatty acid metabolic process"/>
    <property type="evidence" value="ECO:0007669"/>
    <property type="project" value="TreeGrafter"/>
</dbReference>
<feature type="domain" description="AMP-binding enzyme C-terminal" evidence="3">
    <location>
        <begin position="281"/>
        <end position="353"/>
    </location>
</feature>
<reference evidence="4 5" key="1">
    <citation type="submission" date="2019-06" db="EMBL/GenBank/DDBJ databases">
        <title>Sequencing the genomes of 1000 actinobacteria strains.</title>
        <authorList>
            <person name="Klenk H.-P."/>
        </authorList>
    </citation>
    <scope>NUCLEOTIDE SEQUENCE [LARGE SCALE GENOMIC DNA]</scope>
    <source>
        <strain evidence="4 5">DSM 10596</strain>
    </source>
</reference>
<dbReference type="InterPro" id="IPR042099">
    <property type="entry name" value="ANL_N_sf"/>
</dbReference>
<comment type="caution">
    <text evidence="4">The sequence shown here is derived from an EMBL/GenBank/DDBJ whole genome shotgun (WGS) entry which is preliminary data.</text>
</comment>
<evidence type="ECO:0000313" key="4">
    <source>
        <dbReference type="EMBL" id="TQK76963.1"/>
    </source>
</evidence>
<dbReference type="GO" id="GO:0031956">
    <property type="term" value="F:medium-chain fatty acid-CoA ligase activity"/>
    <property type="evidence" value="ECO:0007669"/>
    <property type="project" value="TreeGrafter"/>
</dbReference>
<evidence type="ECO:0000256" key="1">
    <source>
        <dbReference type="ARBA" id="ARBA00006432"/>
    </source>
</evidence>
<name>A0A542SQR3_9MICO</name>
<dbReference type="Pfam" id="PF13193">
    <property type="entry name" value="AMP-binding_C"/>
    <property type="match status" value="1"/>
</dbReference>
<dbReference type="InterPro" id="IPR000873">
    <property type="entry name" value="AMP-dep_synth/lig_dom"/>
</dbReference>
<dbReference type="EMBL" id="VFNV01000001">
    <property type="protein sequence ID" value="TQK76963.1"/>
    <property type="molecule type" value="Genomic_DNA"/>
</dbReference>
<organism evidence="4 5">
    <name type="scientific">Rarobacter incanus</name>
    <dbReference type="NCBI Taxonomy" id="153494"/>
    <lineage>
        <taxon>Bacteria</taxon>
        <taxon>Bacillati</taxon>
        <taxon>Actinomycetota</taxon>
        <taxon>Actinomycetes</taxon>
        <taxon>Micrococcales</taxon>
        <taxon>Rarobacteraceae</taxon>
        <taxon>Rarobacter</taxon>
    </lineage>
</organism>
<evidence type="ECO:0000259" key="3">
    <source>
        <dbReference type="Pfam" id="PF13193"/>
    </source>
</evidence>
<dbReference type="Pfam" id="PF00501">
    <property type="entry name" value="AMP-binding"/>
    <property type="match status" value="1"/>
</dbReference>
<dbReference type="OrthoDB" id="9803968at2"/>
<keyword evidence="4" id="KW-0436">Ligase</keyword>
<dbReference type="AlphaFoldDB" id="A0A542SQR3"/>
<evidence type="ECO:0000313" key="5">
    <source>
        <dbReference type="Proteomes" id="UP000316181"/>
    </source>
</evidence>
<dbReference type="Gene3D" id="3.30.300.30">
    <property type="match status" value="1"/>
</dbReference>
<proteinExistence type="inferred from homology"/>
<protein>
    <submittedName>
        <fullName evidence="4">O-succinylbenzoic acid--CoA ligase</fullName>
    </submittedName>
</protein>
<dbReference type="InterPro" id="IPR025110">
    <property type="entry name" value="AMP-bd_C"/>
</dbReference>
<comment type="similarity">
    <text evidence="1">Belongs to the ATP-dependent AMP-binding enzyme family.</text>
</comment>
<dbReference type="Gene3D" id="3.40.50.12780">
    <property type="entry name" value="N-terminal domain of ligase-like"/>
    <property type="match status" value="1"/>
</dbReference>
<dbReference type="InterPro" id="IPR045851">
    <property type="entry name" value="AMP-bd_C_sf"/>
</dbReference>
<sequence length="371" mass="38413">MVSLAQPPEDLRTCADPARLARAVAAGASGAVIVTTSGSTSGTGARVLLAHAALVASARATLDHLTDAGAWLLCLPARHIAGFQVLVRAHLSAAPLATMDPASSFTPAAFAHAAASLPAGRRTVSLVPTQLFRILGDAEATRALASFDHVLVGGAALDLSLAARAAAAGINVTTTYGMTETCGGCVYNGIPLPGVEVRTDADGRIHLRGRVLASGYVDAAGRIDEATTAAHLTKDGWWRTNDVGTWDGHRLRVAGRADDVIVTGGHNVVPSVVEDAIRAHLHDPQAQVVVVGVPDPQWGQRVTAVIARGLGREIWDEARARAARQSLRGALAPQQVPHSFIDVPEFPVGATGKVDRRWIAAAASAALDASY</sequence>
<dbReference type="PANTHER" id="PTHR43201:SF8">
    <property type="entry name" value="ACYL-COA SYNTHETASE FAMILY MEMBER 3"/>
    <property type="match status" value="1"/>
</dbReference>
<accession>A0A542SQR3</accession>
<dbReference type="SUPFAM" id="SSF56801">
    <property type="entry name" value="Acetyl-CoA synthetase-like"/>
    <property type="match status" value="1"/>
</dbReference>
<feature type="domain" description="AMP-dependent synthetase/ligase" evidence="2">
    <location>
        <begin position="27"/>
        <end position="198"/>
    </location>
</feature>
<gene>
    <name evidence="4" type="ORF">FB389_1666</name>
</gene>
<dbReference type="Proteomes" id="UP000316181">
    <property type="component" value="Unassembled WGS sequence"/>
</dbReference>
<dbReference type="PANTHER" id="PTHR43201">
    <property type="entry name" value="ACYL-COA SYNTHETASE"/>
    <property type="match status" value="1"/>
</dbReference>